<feature type="repeat" description="WD" evidence="4">
    <location>
        <begin position="249"/>
        <end position="281"/>
    </location>
</feature>
<dbReference type="InterPro" id="IPR001496">
    <property type="entry name" value="SOCS_box"/>
</dbReference>
<dbReference type="PROSITE" id="PS00678">
    <property type="entry name" value="WD_REPEATS_1"/>
    <property type="match status" value="2"/>
</dbReference>
<evidence type="ECO:0000256" key="2">
    <source>
        <dbReference type="ARBA" id="ARBA00022737"/>
    </source>
</evidence>
<dbReference type="InterPro" id="IPR015943">
    <property type="entry name" value="WD40/YVTN_repeat-like_dom_sf"/>
</dbReference>
<proteinExistence type="predicted"/>
<reference evidence="6" key="1">
    <citation type="submission" date="2023-08" db="EMBL/GenBank/DDBJ databases">
        <authorList>
            <person name="Alioto T."/>
            <person name="Alioto T."/>
            <person name="Gomez Garrido J."/>
        </authorList>
    </citation>
    <scope>NUCLEOTIDE SEQUENCE</scope>
</reference>
<evidence type="ECO:0000259" key="5">
    <source>
        <dbReference type="PROSITE" id="PS50225"/>
    </source>
</evidence>
<dbReference type="InterPro" id="IPR001680">
    <property type="entry name" value="WD40_rpt"/>
</dbReference>
<dbReference type="SMART" id="SM00253">
    <property type="entry name" value="SOCS"/>
    <property type="match status" value="1"/>
</dbReference>
<dbReference type="InterPro" id="IPR051983">
    <property type="entry name" value="WSB_SOCS-box_domain"/>
</dbReference>
<evidence type="ECO:0000313" key="6">
    <source>
        <dbReference type="EMBL" id="CAI9743070.1"/>
    </source>
</evidence>
<evidence type="ECO:0000256" key="4">
    <source>
        <dbReference type="PROSITE-ProRule" id="PRU00221"/>
    </source>
</evidence>
<dbReference type="InterPro" id="IPR036036">
    <property type="entry name" value="SOCS_box-like_dom_sf"/>
</dbReference>
<sequence>MREEISSSFEFTEPDDIVQAHLTYELKSPHTNARNANKIATRAIAWSPDGKYFAWSCGNGYVVLCPWDAQLNKISLESKHTIDCGEHVCSLAFSTAPKPKKLQQDYHLSNGDTTILDDGSNHDRPCLILFDKCLVLAVGVSSGRIQLWNAYSGHLLLYLHDHTKQVSCLDFAPNGSLMLLSGSHDGTLKFWDLHDDGNMTHTLQMPMHSAVHCCKFSPQANYLAATGINRLVVICETSKSKRSDPVRKLYGHQNVVVSCDFSPDGALLATASYDTRVIIWNWYKGVCLRQLGHLFPAPRPIFAGGANEYHVRSVAFCDFGTNISTVADDGYVRVWNLLSLSKNPEVIVHLKNALCCSFCPNNSLVAVGTQTGDVCFYTIPYQPPKLQHLCRRVLRFHLSQPDSISRLDIPAFLKKYLSYKSDRYDGGNDDDDDTVFYCSCLAAPSQYHSNHRSTAGTVDSPVVLWYFAASLSIPIPFQSQKYSWDCGLACCSMVLRYLGKDDSTIYNTDLEQLQCGQSVWTIHLAYLLKYHGVVTKFFTVTLGADKNYAEQKFYQSHFDSDEAKINQLFESAHRNGVSVTKQSVELQTILQHLSLGNILICLLDSLVLTHNIFYEKCGHLTCFRDSRGSYQDEVSSCSWKTFDTARKRYGTDEDLLFIYTS</sequence>
<dbReference type="Pfam" id="PF00400">
    <property type="entry name" value="WD40"/>
    <property type="match status" value="4"/>
</dbReference>
<dbReference type="Pfam" id="PF09778">
    <property type="entry name" value="Guanylate_cyc_2"/>
    <property type="match status" value="1"/>
</dbReference>
<dbReference type="GO" id="GO:0035556">
    <property type="term" value="P:intracellular signal transduction"/>
    <property type="evidence" value="ECO:0007669"/>
    <property type="project" value="InterPro"/>
</dbReference>
<dbReference type="Gene3D" id="1.10.750.20">
    <property type="entry name" value="SOCS box"/>
    <property type="match status" value="1"/>
</dbReference>
<dbReference type="Gene3D" id="2.130.10.10">
    <property type="entry name" value="YVTN repeat-like/Quinoprotein amine dehydrogenase"/>
    <property type="match status" value="2"/>
</dbReference>
<organism evidence="6 7">
    <name type="scientific">Octopus vulgaris</name>
    <name type="common">Common octopus</name>
    <dbReference type="NCBI Taxonomy" id="6645"/>
    <lineage>
        <taxon>Eukaryota</taxon>
        <taxon>Metazoa</taxon>
        <taxon>Spiralia</taxon>
        <taxon>Lophotrochozoa</taxon>
        <taxon>Mollusca</taxon>
        <taxon>Cephalopoda</taxon>
        <taxon>Coleoidea</taxon>
        <taxon>Octopodiformes</taxon>
        <taxon>Octopoda</taxon>
        <taxon>Incirrata</taxon>
        <taxon>Octopodidae</taxon>
        <taxon>Octopus</taxon>
    </lineage>
</organism>
<dbReference type="AlphaFoldDB" id="A0AA36BZ95"/>
<dbReference type="SUPFAM" id="SSF158235">
    <property type="entry name" value="SOCS box-like"/>
    <property type="match status" value="1"/>
</dbReference>
<dbReference type="PROSITE" id="PS50225">
    <property type="entry name" value="SOCS"/>
    <property type="match status" value="1"/>
</dbReference>
<dbReference type="Proteomes" id="UP001162480">
    <property type="component" value="Chromosome 28"/>
</dbReference>
<evidence type="ECO:0000256" key="3">
    <source>
        <dbReference type="ARBA" id="ARBA00022786"/>
    </source>
</evidence>
<dbReference type="EMBL" id="OX597841">
    <property type="protein sequence ID" value="CAI9743070.1"/>
    <property type="molecule type" value="Genomic_DNA"/>
</dbReference>
<gene>
    <name evidence="6" type="ORF">OCTVUL_1B015196</name>
</gene>
<keyword evidence="7" id="KW-1185">Reference proteome</keyword>
<feature type="domain" description="SOCS box" evidence="5">
    <location>
        <begin position="382"/>
        <end position="423"/>
    </location>
</feature>
<dbReference type="PROSITE" id="PS50082">
    <property type="entry name" value="WD_REPEATS_2"/>
    <property type="match status" value="2"/>
</dbReference>
<keyword evidence="1 4" id="KW-0853">WD repeat</keyword>
<dbReference type="GO" id="GO:0000209">
    <property type="term" value="P:protein polyubiquitination"/>
    <property type="evidence" value="ECO:0007669"/>
    <property type="project" value="TreeGrafter"/>
</dbReference>
<protein>
    <submittedName>
        <fullName evidence="6">WD repeat and SOCS box-containing protein 1-like isoform X1</fullName>
    </submittedName>
</protein>
<dbReference type="PANTHER" id="PTHR15622">
    <property type="entry name" value="WD40 REPEAT PROTEIN"/>
    <property type="match status" value="1"/>
</dbReference>
<dbReference type="CDD" id="cd03587">
    <property type="entry name" value="SOCS"/>
    <property type="match status" value="1"/>
</dbReference>
<feature type="repeat" description="WD" evidence="4">
    <location>
        <begin position="159"/>
        <end position="201"/>
    </location>
</feature>
<dbReference type="PANTHER" id="PTHR15622:SF2">
    <property type="entry name" value="U4_U6 SMALL NUCLEAR RIBONUCLEOPROTEIN PRP4"/>
    <property type="match status" value="1"/>
</dbReference>
<dbReference type="InterPro" id="IPR018616">
    <property type="entry name" value="GUCD1"/>
</dbReference>
<dbReference type="SMART" id="SM00320">
    <property type="entry name" value="WD40"/>
    <property type="match status" value="7"/>
</dbReference>
<keyword evidence="2" id="KW-0677">Repeat</keyword>
<dbReference type="SMART" id="SM00969">
    <property type="entry name" value="SOCS_box"/>
    <property type="match status" value="1"/>
</dbReference>
<dbReference type="InterPro" id="IPR036322">
    <property type="entry name" value="WD40_repeat_dom_sf"/>
</dbReference>
<dbReference type="PROSITE" id="PS50294">
    <property type="entry name" value="WD_REPEATS_REGION"/>
    <property type="match status" value="2"/>
</dbReference>
<keyword evidence="3" id="KW-0833">Ubl conjugation pathway</keyword>
<dbReference type="InterPro" id="IPR019775">
    <property type="entry name" value="WD40_repeat_CS"/>
</dbReference>
<accession>A0AA36BZ95</accession>
<evidence type="ECO:0000256" key="1">
    <source>
        <dbReference type="ARBA" id="ARBA00022574"/>
    </source>
</evidence>
<name>A0AA36BZ95_OCTVU</name>
<dbReference type="Pfam" id="PF07525">
    <property type="entry name" value="SOCS_box"/>
    <property type="match status" value="1"/>
</dbReference>
<evidence type="ECO:0000313" key="7">
    <source>
        <dbReference type="Proteomes" id="UP001162480"/>
    </source>
</evidence>
<dbReference type="SUPFAM" id="SSF50978">
    <property type="entry name" value="WD40 repeat-like"/>
    <property type="match status" value="1"/>
</dbReference>